<dbReference type="RefSeq" id="WP_090110018.1">
    <property type="nucleotide sequence ID" value="NZ_FNAT01000001.1"/>
</dbReference>
<dbReference type="NCBIfam" id="TIGR02218">
    <property type="entry name" value="phg_TIGR02218"/>
    <property type="match status" value="1"/>
</dbReference>
<keyword evidence="3" id="KW-1185">Reference proteome</keyword>
<feature type="domain" description="Bacteriophage phiJL001 Gp84 C-terminal" evidence="1">
    <location>
        <begin position="190"/>
        <end position="271"/>
    </location>
</feature>
<evidence type="ECO:0000313" key="3">
    <source>
        <dbReference type="Proteomes" id="UP000198922"/>
    </source>
</evidence>
<dbReference type="AlphaFoldDB" id="A0A1G7AWF8"/>
<dbReference type="Pfam" id="PF09931">
    <property type="entry name" value="Phage_phiJL001_Gp84_N"/>
    <property type="match status" value="1"/>
</dbReference>
<dbReference type="Proteomes" id="UP000198922">
    <property type="component" value="Unassembled WGS sequence"/>
</dbReference>
<sequence>MSGLAGHLATGATTLCRCWALRRADGLVRGFTDHDGPLAFDGMEFRPNSGMSASALAQGTGLAVDNGEALGALTDDGITETEIEQGRLDGAEVTVWRVNWADPAQREVEFRGHLGEISREGALFRAELRGLADLLNQPVGRAYQARCDAVLGDARCGVEAGQAGFSFERTLQAVEDARLRLDWPDAPVPGWFARGRVEVLDGEAAGLSAPIRDDRQEGARRVLDLWRAIPGLEAGDRLRVVAGCDKRAETCRAKFDNLLNFRGFPNLPGEDWLMAVPSAGQGR</sequence>
<evidence type="ECO:0000313" key="2">
    <source>
        <dbReference type="EMBL" id="SDE19111.1"/>
    </source>
</evidence>
<name>A0A1G7AWF8_9RHOB</name>
<gene>
    <name evidence="2" type="ORF">SAMN04488567_1137</name>
</gene>
<evidence type="ECO:0000259" key="1">
    <source>
        <dbReference type="Pfam" id="PF09356"/>
    </source>
</evidence>
<dbReference type="InterPro" id="IPR011928">
    <property type="entry name" value="Phage_phiJL001_Gp84"/>
</dbReference>
<dbReference type="OrthoDB" id="1633386at2"/>
<dbReference type="Pfam" id="PF09356">
    <property type="entry name" value="Phage_BR0599"/>
    <property type="match status" value="1"/>
</dbReference>
<dbReference type="InterPro" id="IPR018964">
    <property type="entry name" value="Phage_phiJL001_Gp84_C"/>
</dbReference>
<accession>A0A1G7AWF8</accession>
<dbReference type="EMBL" id="FNAT01000001">
    <property type="protein sequence ID" value="SDE19111.1"/>
    <property type="molecule type" value="Genomic_DNA"/>
</dbReference>
<reference evidence="3" key="1">
    <citation type="submission" date="2016-10" db="EMBL/GenBank/DDBJ databases">
        <authorList>
            <person name="Varghese N."/>
            <person name="Submissions S."/>
        </authorList>
    </citation>
    <scope>NUCLEOTIDE SEQUENCE [LARGE SCALE GENOMIC DNA]</scope>
    <source>
        <strain evidence="3">DSM 21424</strain>
    </source>
</reference>
<organism evidence="2 3">
    <name type="scientific">Limimaricola pyoseonensis</name>
    <dbReference type="NCBI Taxonomy" id="521013"/>
    <lineage>
        <taxon>Bacteria</taxon>
        <taxon>Pseudomonadati</taxon>
        <taxon>Pseudomonadota</taxon>
        <taxon>Alphaproteobacteria</taxon>
        <taxon>Rhodobacterales</taxon>
        <taxon>Paracoccaceae</taxon>
        <taxon>Limimaricola</taxon>
    </lineage>
</organism>
<dbReference type="STRING" id="521013.SAMN04488567_1137"/>
<proteinExistence type="predicted"/>
<protein>
    <recommendedName>
        <fullName evidence="1">Bacteriophage phiJL001 Gp84 C-terminal domain-containing protein</fullName>
    </recommendedName>
</protein>